<name>A0A4Y2NU89_ARAVE</name>
<dbReference type="Proteomes" id="UP000499080">
    <property type="component" value="Unassembled WGS sequence"/>
</dbReference>
<dbReference type="AlphaFoldDB" id="A0A4Y2NU89"/>
<comment type="caution">
    <text evidence="1">The sequence shown here is derived from an EMBL/GenBank/DDBJ whole genome shotgun (WGS) entry which is preliminary data.</text>
</comment>
<keyword evidence="2" id="KW-1185">Reference proteome</keyword>
<protein>
    <submittedName>
        <fullName evidence="1">Uncharacterized protein</fullName>
    </submittedName>
</protein>
<evidence type="ECO:0000313" key="2">
    <source>
        <dbReference type="Proteomes" id="UP000499080"/>
    </source>
</evidence>
<organism evidence="1 2">
    <name type="scientific">Araneus ventricosus</name>
    <name type="common">Orbweaver spider</name>
    <name type="synonym">Epeira ventricosa</name>
    <dbReference type="NCBI Taxonomy" id="182803"/>
    <lineage>
        <taxon>Eukaryota</taxon>
        <taxon>Metazoa</taxon>
        <taxon>Ecdysozoa</taxon>
        <taxon>Arthropoda</taxon>
        <taxon>Chelicerata</taxon>
        <taxon>Arachnida</taxon>
        <taxon>Araneae</taxon>
        <taxon>Araneomorphae</taxon>
        <taxon>Entelegynae</taxon>
        <taxon>Araneoidea</taxon>
        <taxon>Araneidae</taxon>
        <taxon>Araneus</taxon>
    </lineage>
</organism>
<gene>
    <name evidence="1" type="ORF">AVEN_33813_1</name>
</gene>
<sequence length="102" mass="11815">MGPLKIPWAIQLCKNQVSTPSGSRVIATNVLRMRKHMYPHLRMRKRMAKIGRGFEDPMDHPRIKSLPLRHFIWVLVVLHVACYNAKSSSEKIELFSFSRSSV</sequence>
<proteinExistence type="predicted"/>
<accession>A0A4Y2NU89</accession>
<dbReference type="EMBL" id="BGPR01009635">
    <property type="protein sequence ID" value="GBN41316.1"/>
    <property type="molecule type" value="Genomic_DNA"/>
</dbReference>
<evidence type="ECO:0000313" key="1">
    <source>
        <dbReference type="EMBL" id="GBN41316.1"/>
    </source>
</evidence>
<reference evidence="1 2" key="1">
    <citation type="journal article" date="2019" name="Sci. Rep.">
        <title>Orb-weaving spider Araneus ventricosus genome elucidates the spidroin gene catalogue.</title>
        <authorList>
            <person name="Kono N."/>
            <person name="Nakamura H."/>
            <person name="Ohtoshi R."/>
            <person name="Moran D.A.P."/>
            <person name="Shinohara A."/>
            <person name="Yoshida Y."/>
            <person name="Fujiwara M."/>
            <person name="Mori M."/>
            <person name="Tomita M."/>
            <person name="Arakawa K."/>
        </authorList>
    </citation>
    <scope>NUCLEOTIDE SEQUENCE [LARGE SCALE GENOMIC DNA]</scope>
</reference>